<organism evidence="2 3">
    <name type="scientific">Hesseltinella vesiculosa</name>
    <dbReference type="NCBI Taxonomy" id="101127"/>
    <lineage>
        <taxon>Eukaryota</taxon>
        <taxon>Fungi</taxon>
        <taxon>Fungi incertae sedis</taxon>
        <taxon>Mucoromycota</taxon>
        <taxon>Mucoromycotina</taxon>
        <taxon>Mucoromycetes</taxon>
        <taxon>Mucorales</taxon>
        <taxon>Cunninghamellaceae</taxon>
        <taxon>Hesseltinella</taxon>
    </lineage>
</organism>
<dbReference type="Proteomes" id="UP000242146">
    <property type="component" value="Unassembled WGS sequence"/>
</dbReference>
<evidence type="ECO:0000256" key="1">
    <source>
        <dbReference type="SAM" id="MobiDB-lite"/>
    </source>
</evidence>
<name>A0A1X2GG49_9FUNG</name>
<proteinExistence type="predicted"/>
<accession>A0A1X2GG49</accession>
<comment type="caution">
    <text evidence="2">The sequence shown here is derived from an EMBL/GenBank/DDBJ whole genome shotgun (WGS) entry which is preliminary data.</text>
</comment>
<protein>
    <submittedName>
        <fullName evidence="2">Uncharacterized protein</fullName>
    </submittedName>
</protein>
<reference evidence="2 3" key="1">
    <citation type="submission" date="2016-07" db="EMBL/GenBank/DDBJ databases">
        <title>Pervasive Adenine N6-methylation of Active Genes in Fungi.</title>
        <authorList>
            <consortium name="DOE Joint Genome Institute"/>
            <person name="Mondo S.J."/>
            <person name="Dannebaum R.O."/>
            <person name="Kuo R.C."/>
            <person name="Labutti K."/>
            <person name="Haridas S."/>
            <person name="Kuo A."/>
            <person name="Salamov A."/>
            <person name="Ahrendt S.R."/>
            <person name="Lipzen A."/>
            <person name="Sullivan W."/>
            <person name="Andreopoulos W.B."/>
            <person name="Clum A."/>
            <person name="Lindquist E."/>
            <person name="Daum C."/>
            <person name="Ramamoorthy G.K."/>
            <person name="Gryganskyi A."/>
            <person name="Culley D."/>
            <person name="Magnuson J.K."/>
            <person name="James T.Y."/>
            <person name="O'Malley M.A."/>
            <person name="Stajich J.E."/>
            <person name="Spatafora J.W."/>
            <person name="Visel A."/>
            <person name="Grigoriev I.V."/>
        </authorList>
    </citation>
    <scope>NUCLEOTIDE SEQUENCE [LARGE SCALE GENOMIC DNA]</scope>
    <source>
        <strain evidence="2 3">NRRL 3301</strain>
    </source>
</reference>
<sequence length="376" mass="42899">MDDEKKWILSTGSVVEDKLYEYACTKADEHLSHSFILDVNDATYVKDGVFTTDEISEIHAFEPKAMPKLPDDLMEYLKSFEVNTTQELRSALYKAHPWQLDFDFHRSSDFDWIHQTFFAFARMLESGALAHSHLESWYNAHVWRMIDTIFDDIPDIEVARGEATSTASANRKNANRSDHHERKKFGRKLDLIIKLIRAHHEHAFEFGGGEVGKLYEQGNGTKPLAEAGLKLPKVLKDMLADLIDSTDNSIDKARKLETLGLVSYGLSLTMLRLDFPCGYVCRLTRTNSINIITSTCRQTCKSLIQCLCMIWMAKAMIVSTKAIVEDVMDKEENWIQNCIQVTQPNSSNSFVTQQILPPTFSTPQNNRVKRIHSIPC</sequence>
<dbReference type="OrthoDB" id="2427805at2759"/>
<evidence type="ECO:0000313" key="2">
    <source>
        <dbReference type="EMBL" id="ORX53067.1"/>
    </source>
</evidence>
<dbReference type="AlphaFoldDB" id="A0A1X2GG49"/>
<feature type="region of interest" description="Disordered" evidence="1">
    <location>
        <begin position="162"/>
        <end position="182"/>
    </location>
</feature>
<dbReference type="EMBL" id="MCGT01000016">
    <property type="protein sequence ID" value="ORX53067.1"/>
    <property type="molecule type" value="Genomic_DNA"/>
</dbReference>
<evidence type="ECO:0000313" key="3">
    <source>
        <dbReference type="Proteomes" id="UP000242146"/>
    </source>
</evidence>
<gene>
    <name evidence="2" type="ORF">DM01DRAFT_1049958</name>
</gene>
<keyword evidence="3" id="KW-1185">Reference proteome</keyword>
<feature type="compositionally biased region" description="Polar residues" evidence="1">
    <location>
        <begin position="163"/>
        <end position="172"/>
    </location>
</feature>